<sequence>MQAARQRPPDNTPHPYGSLPASKNSYYGLRTTDYGLRTPFKREDIPP</sequence>
<dbReference type="AlphaFoldDB" id="A0A6J4VGM6"/>
<protein>
    <submittedName>
        <fullName evidence="2">Uncharacterized protein</fullName>
    </submittedName>
</protein>
<evidence type="ECO:0000313" key="2">
    <source>
        <dbReference type="EMBL" id="CAA9578345.1"/>
    </source>
</evidence>
<proteinExistence type="predicted"/>
<accession>A0A6J4VGM6</accession>
<reference evidence="2" key="1">
    <citation type="submission" date="2020-02" db="EMBL/GenBank/DDBJ databases">
        <authorList>
            <person name="Meier V. D."/>
        </authorList>
    </citation>
    <scope>NUCLEOTIDE SEQUENCE</scope>
    <source>
        <strain evidence="2">AVDCRST_MAG18</strain>
    </source>
</reference>
<organism evidence="2">
    <name type="scientific">uncultured Thermomicrobiales bacterium</name>
    <dbReference type="NCBI Taxonomy" id="1645740"/>
    <lineage>
        <taxon>Bacteria</taxon>
        <taxon>Pseudomonadati</taxon>
        <taxon>Thermomicrobiota</taxon>
        <taxon>Thermomicrobia</taxon>
        <taxon>Thermomicrobiales</taxon>
        <taxon>environmental samples</taxon>
    </lineage>
</organism>
<feature type="region of interest" description="Disordered" evidence="1">
    <location>
        <begin position="1"/>
        <end position="30"/>
    </location>
</feature>
<gene>
    <name evidence="2" type="ORF">AVDCRST_MAG18-2810</name>
</gene>
<evidence type="ECO:0000256" key="1">
    <source>
        <dbReference type="SAM" id="MobiDB-lite"/>
    </source>
</evidence>
<name>A0A6J4VGM6_9BACT</name>
<dbReference type="EMBL" id="CADCWN010000215">
    <property type="protein sequence ID" value="CAA9578345.1"/>
    <property type="molecule type" value="Genomic_DNA"/>
</dbReference>